<keyword evidence="9" id="KW-0325">Glycoprotein</keyword>
<sequence>MSTLPSEGYNGYHQYKSSHHQKSPWSRHRRRTLATRILGGAVVVIFCYMLFLRPSVADAALPEVDELLPNQDSKPVPIAKAYPERTVPQSPRAAAAEPAARAAPIVDALLRRPQSPMKDAAAGVAAGAGAAKDAVSAGAGAAKDAVVGAGMGRAGTGRVGGAGVPTSRPSYVAKPEYNFAENTDDEVFEKAIRRMIDLLPSQLHVRRALLAELTETGEELLHELATRVRAFKSLFEAWEAVHLVPSYGSLVQQNVLERLRSLRDTTLNIGDAIKGYDEFRSFMNTFEKRLFSGTLPYHGNHMALHTSFYNGGRGMVFTAGDGQAGFLLASIPLFRKLGFQYPIEIMYMGEEDLSEERREDLEALPGVVTRDLRKMINDEGWKLKGWAAKPFAILMSSFREAIFVDADAIFFVNPAELFEDEGYKDTGALFFKDRKIFPESKRSWIKKVIPGPVSANVKRSRLWTGESGHMQDSGVVVVDKWKHFLPMVLCTRLNGPDRDGNKDKGRRGVYDMVYGDKETFWLSWEMVGDSGYTFHDSVAGVMGAFDSATTLEHATKDKKTEDEKLKLLQGKDDKKKDEKKKDDEKKDEEKKDGEDDKPDGEDKKEDDENTEEKEESAEDETSVEPADESYDISATRNHTVCAAQLLHFTLEGKPLWFNGWISESKGLKKEAVDPSAFMVYMEEPRNRKESWKIHGANVCCLTAENVSQFDDGENEVIETIIGLAKEVNWD</sequence>
<evidence type="ECO:0000256" key="7">
    <source>
        <dbReference type="ARBA" id="ARBA00022989"/>
    </source>
</evidence>
<dbReference type="AlphaFoldDB" id="A0A1X7S759"/>
<evidence type="ECO:0000256" key="1">
    <source>
        <dbReference type="ARBA" id="ARBA00004606"/>
    </source>
</evidence>
<keyword evidence="6" id="KW-0735">Signal-anchor</keyword>
<dbReference type="GO" id="GO:0016020">
    <property type="term" value="C:membrane"/>
    <property type="evidence" value="ECO:0007669"/>
    <property type="project" value="UniProtKB-SubCell"/>
</dbReference>
<dbReference type="Proteomes" id="UP000215127">
    <property type="component" value="Chromosome 11"/>
</dbReference>
<evidence type="ECO:0000256" key="9">
    <source>
        <dbReference type="ARBA" id="ARBA00023180"/>
    </source>
</evidence>
<protein>
    <recommendedName>
        <fullName evidence="14">Alpha-1,3-mannosyltransferase</fullName>
    </recommendedName>
</protein>
<evidence type="ECO:0000256" key="10">
    <source>
        <dbReference type="SAM" id="MobiDB-lite"/>
    </source>
</evidence>
<dbReference type="InterPro" id="IPR029044">
    <property type="entry name" value="Nucleotide-diphossugar_trans"/>
</dbReference>
<dbReference type="SUPFAM" id="SSF53448">
    <property type="entry name" value="Nucleotide-diphospho-sugar transferases"/>
    <property type="match status" value="1"/>
</dbReference>
<keyword evidence="3" id="KW-0328">Glycosyltransferase</keyword>
<feature type="compositionally biased region" description="Acidic residues" evidence="10">
    <location>
        <begin position="595"/>
        <end position="630"/>
    </location>
</feature>
<feature type="compositionally biased region" description="Basic residues" evidence="10">
    <location>
        <begin position="16"/>
        <end position="27"/>
    </location>
</feature>
<organism evidence="12 13">
    <name type="scientific">Zymoseptoria tritici (strain ST99CH_3D7)</name>
    <dbReference type="NCBI Taxonomy" id="1276538"/>
    <lineage>
        <taxon>Eukaryota</taxon>
        <taxon>Fungi</taxon>
        <taxon>Dikarya</taxon>
        <taxon>Ascomycota</taxon>
        <taxon>Pezizomycotina</taxon>
        <taxon>Dothideomycetes</taxon>
        <taxon>Dothideomycetidae</taxon>
        <taxon>Mycosphaerellales</taxon>
        <taxon>Mycosphaerellaceae</taxon>
        <taxon>Zymoseptoria</taxon>
    </lineage>
</organism>
<evidence type="ECO:0000256" key="4">
    <source>
        <dbReference type="ARBA" id="ARBA00022679"/>
    </source>
</evidence>
<comment type="similarity">
    <text evidence="2">Belongs to the MNN1/MNT family.</text>
</comment>
<accession>A0A1X7S759</accession>
<evidence type="ECO:0000256" key="8">
    <source>
        <dbReference type="ARBA" id="ARBA00023136"/>
    </source>
</evidence>
<evidence type="ECO:0000256" key="11">
    <source>
        <dbReference type="SAM" id="Phobius"/>
    </source>
</evidence>
<name>A0A1X7S759_ZYMT9</name>
<dbReference type="InterPro" id="IPR022751">
    <property type="entry name" value="Alpha_mannosyltransferase"/>
</dbReference>
<evidence type="ECO:0000256" key="5">
    <source>
        <dbReference type="ARBA" id="ARBA00022692"/>
    </source>
</evidence>
<feature type="region of interest" description="Disordered" evidence="10">
    <location>
        <begin position="1"/>
        <end position="27"/>
    </location>
</feature>
<feature type="compositionally biased region" description="Basic and acidic residues" evidence="10">
    <location>
        <begin position="572"/>
        <end position="594"/>
    </location>
</feature>
<dbReference type="PANTHER" id="PTHR31392">
    <property type="entry name" value="ALPHA-1,3-MANNOSYLTRANSFERASE MNN1-RELATED"/>
    <property type="match status" value="1"/>
</dbReference>
<keyword evidence="5 11" id="KW-0812">Transmembrane</keyword>
<evidence type="ECO:0000313" key="13">
    <source>
        <dbReference type="Proteomes" id="UP000215127"/>
    </source>
</evidence>
<keyword evidence="8 11" id="KW-0472">Membrane</keyword>
<comment type="subcellular location">
    <subcellularLocation>
        <location evidence="1">Membrane</location>
        <topology evidence="1">Single-pass type II membrane protein</topology>
    </subcellularLocation>
</comment>
<gene>
    <name evidence="12" type="ORF">ZT3D7_G10212</name>
</gene>
<dbReference type="EMBL" id="LT853702">
    <property type="protein sequence ID" value="SMQ55057.1"/>
    <property type="molecule type" value="Genomic_DNA"/>
</dbReference>
<evidence type="ECO:0000256" key="3">
    <source>
        <dbReference type="ARBA" id="ARBA00022676"/>
    </source>
</evidence>
<reference evidence="12 13" key="1">
    <citation type="submission" date="2016-06" db="EMBL/GenBank/DDBJ databases">
        <authorList>
            <person name="Kjaerup R.B."/>
            <person name="Dalgaard T.S."/>
            <person name="Juul-Madsen H.R."/>
        </authorList>
    </citation>
    <scope>NUCLEOTIDE SEQUENCE [LARGE SCALE GENOMIC DNA]</scope>
</reference>
<dbReference type="Pfam" id="PF11051">
    <property type="entry name" value="Mannosyl_trans3"/>
    <property type="match status" value="1"/>
</dbReference>
<keyword evidence="13" id="KW-1185">Reference proteome</keyword>
<proteinExistence type="inferred from homology"/>
<keyword evidence="4" id="KW-0808">Transferase</keyword>
<evidence type="ECO:0000313" key="12">
    <source>
        <dbReference type="EMBL" id="SMQ55057.1"/>
    </source>
</evidence>
<dbReference type="STRING" id="1276538.A0A1X7S759"/>
<dbReference type="GO" id="GO:0000033">
    <property type="term" value="F:alpha-1,3-mannosyltransferase activity"/>
    <property type="evidence" value="ECO:0007669"/>
    <property type="project" value="TreeGrafter"/>
</dbReference>
<dbReference type="GO" id="GO:0005794">
    <property type="term" value="C:Golgi apparatus"/>
    <property type="evidence" value="ECO:0007669"/>
    <property type="project" value="TreeGrafter"/>
</dbReference>
<dbReference type="PANTHER" id="PTHR31392:SF1">
    <property type="entry name" value="ALPHA-1,3-MANNOSYLTRANSFERASE MNN1-RELATED"/>
    <property type="match status" value="1"/>
</dbReference>
<evidence type="ECO:0008006" key="14">
    <source>
        <dbReference type="Google" id="ProtNLM"/>
    </source>
</evidence>
<evidence type="ECO:0000256" key="6">
    <source>
        <dbReference type="ARBA" id="ARBA00022968"/>
    </source>
</evidence>
<feature type="region of interest" description="Disordered" evidence="10">
    <location>
        <begin position="572"/>
        <end position="631"/>
    </location>
</feature>
<keyword evidence="7 11" id="KW-1133">Transmembrane helix</keyword>
<evidence type="ECO:0000256" key="2">
    <source>
        <dbReference type="ARBA" id="ARBA00009105"/>
    </source>
</evidence>
<feature type="transmembrane region" description="Helical" evidence="11">
    <location>
        <begin position="33"/>
        <end position="52"/>
    </location>
</feature>
<dbReference type="GO" id="GO:0006493">
    <property type="term" value="P:protein O-linked glycosylation"/>
    <property type="evidence" value="ECO:0007669"/>
    <property type="project" value="TreeGrafter"/>
</dbReference>